<dbReference type="eggNOG" id="ENOG502QSR7">
    <property type="taxonomic scope" value="Eukaryota"/>
</dbReference>
<accession>A0A0E0IU83</accession>
<feature type="signal peptide" evidence="1">
    <location>
        <begin position="1"/>
        <end position="28"/>
    </location>
</feature>
<dbReference type="EnsemblPlants" id="ONIVA10G15200.6">
    <property type="protein sequence ID" value="ONIVA10G15200.6"/>
    <property type="gene ID" value="ONIVA10G15200"/>
</dbReference>
<keyword evidence="3" id="KW-1185">Reference proteome</keyword>
<reference evidence="2" key="2">
    <citation type="submission" date="2018-04" db="EMBL/GenBank/DDBJ databases">
        <title>OnivRS2 (Oryza nivara Reference Sequence Version 2).</title>
        <authorList>
            <person name="Zhang J."/>
            <person name="Kudrna D."/>
            <person name="Lee S."/>
            <person name="Talag J."/>
            <person name="Rajasekar S."/>
            <person name="Welchert J."/>
            <person name="Hsing Y.-I."/>
            <person name="Wing R.A."/>
        </authorList>
    </citation>
    <scope>NUCLEOTIDE SEQUENCE [LARGE SCALE GENOMIC DNA]</scope>
</reference>
<sequence>MIARNAAAAAAAVFFLFCLLAFPSASNSNTLGAPAADWGWICAGRRRPLVGNGERLGLHASSSTAGCGPVRSGAMALDNAEDMSIVERFLEEVELEQGQREEIVAIIKGMGFKNEVSKKSVVEPTLEFAIVQDADRLDAIGIARCFTYGGSKKNTLHDPKILPRDNLSKEKYMSKDEKQTSINHFHEKLFKLKDMMKTERKGTSSWRTLWLNSMKSGVAELEVDQPGYGLLLHLEPMLHVHGERHLGRHWVAVDDADVVTAEDGGRGKLHLVVGEVLAKAQTRAAVEGGELVGRFAHEAAVSEPPLRLVLPAVLPPDALHPAHGVHGIDHLCPLLQHRPVREHLVLHNLTTGHEKC</sequence>
<reference evidence="2" key="1">
    <citation type="submission" date="2015-04" db="UniProtKB">
        <authorList>
            <consortium name="EnsemblPlants"/>
        </authorList>
    </citation>
    <scope>IDENTIFICATION</scope>
    <source>
        <strain evidence="2">SL10</strain>
    </source>
</reference>
<dbReference type="HOGENOM" id="CLU_779337_0_0_1"/>
<evidence type="ECO:0000256" key="1">
    <source>
        <dbReference type="SAM" id="SignalP"/>
    </source>
</evidence>
<protein>
    <submittedName>
        <fullName evidence="2">Uncharacterized protein</fullName>
    </submittedName>
</protein>
<dbReference type="Gene3D" id="1.10.3210.50">
    <property type="match status" value="1"/>
</dbReference>
<dbReference type="Gramene" id="ONIVA10G15200.6">
    <property type="protein sequence ID" value="ONIVA10G15200.6"/>
    <property type="gene ID" value="ONIVA10G15200"/>
</dbReference>
<organism evidence="2">
    <name type="scientific">Oryza nivara</name>
    <name type="common">Indian wild rice</name>
    <name type="synonym">Oryza sativa f. spontanea</name>
    <dbReference type="NCBI Taxonomy" id="4536"/>
    <lineage>
        <taxon>Eukaryota</taxon>
        <taxon>Viridiplantae</taxon>
        <taxon>Streptophyta</taxon>
        <taxon>Embryophyta</taxon>
        <taxon>Tracheophyta</taxon>
        <taxon>Spermatophyta</taxon>
        <taxon>Magnoliopsida</taxon>
        <taxon>Liliopsida</taxon>
        <taxon>Poales</taxon>
        <taxon>Poaceae</taxon>
        <taxon>BOP clade</taxon>
        <taxon>Oryzoideae</taxon>
        <taxon>Oryzeae</taxon>
        <taxon>Oryzinae</taxon>
        <taxon>Oryza</taxon>
    </lineage>
</organism>
<dbReference type="PANTHER" id="PTHR33594:SF1">
    <property type="entry name" value="HD_PDEASE DOMAIN-CONTAINING PROTEIN"/>
    <property type="match status" value="1"/>
</dbReference>
<proteinExistence type="predicted"/>
<dbReference type="AlphaFoldDB" id="A0A0E0IU83"/>
<keyword evidence="1" id="KW-0732">Signal</keyword>
<dbReference type="Proteomes" id="UP000006591">
    <property type="component" value="Chromosome 10"/>
</dbReference>
<dbReference type="STRING" id="4536.A0A0E0IU83"/>
<dbReference type="PANTHER" id="PTHR33594">
    <property type="entry name" value="SUPERFAMILY HYDROLASE, PUTATIVE (AFU_ORTHOLOGUE AFUA_1G03035)-RELATED"/>
    <property type="match status" value="1"/>
</dbReference>
<evidence type="ECO:0000313" key="2">
    <source>
        <dbReference type="EnsemblPlants" id="ONIVA10G15200.6"/>
    </source>
</evidence>
<feature type="chain" id="PRO_5002363142" evidence="1">
    <location>
        <begin position="29"/>
        <end position="356"/>
    </location>
</feature>
<evidence type="ECO:0000313" key="3">
    <source>
        <dbReference type="Proteomes" id="UP000006591"/>
    </source>
</evidence>
<dbReference type="SUPFAM" id="SSF109604">
    <property type="entry name" value="HD-domain/PDEase-like"/>
    <property type="match status" value="1"/>
</dbReference>
<name>A0A0E0IU83_ORYNI</name>